<keyword evidence="3" id="KW-1185">Reference proteome</keyword>
<name>A0ABV1SWI0_9ACTN</name>
<accession>A0ABV1SWI0</accession>
<proteinExistence type="predicted"/>
<dbReference type="RefSeq" id="WP_352147559.1">
    <property type="nucleotide sequence ID" value="NZ_JBEOZY010000011.1"/>
</dbReference>
<protein>
    <submittedName>
        <fullName evidence="2">Uncharacterized protein</fullName>
    </submittedName>
</protein>
<comment type="caution">
    <text evidence="2">The sequence shown here is derived from an EMBL/GenBank/DDBJ whole genome shotgun (WGS) entry which is preliminary data.</text>
</comment>
<gene>
    <name evidence="2" type="ORF">ABT188_13865</name>
</gene>
<evidence type="ECO:0000256" key="1">
    <source>
        <dbReference type="SAM" id="MobiDB-lite"/>
    </source>
</evidence>
<reference evidence="2 3" key="1">
    <citation type="submission" date="2024-06" db="EMBL/GenBank/DDBJ databases">
        <title>The Natural Products Discovery Center: Release of the First 8490 Sequenced Strains for Exploring Actinobacteria Biosynthetic Diversity.</title>
        <authorList>
            <person name="Kalkreuter E."/>
            <person name="Kautsar S.A."/>
            <person name="Yang D."/>
            <person name="Bader C.D."/>
            <person name="Teijaro C.N."/>
            <person name="Fluegel L."/>
            <person name="Davis C.M."/>
            <person name="Simpson J.R."/>
            <person name="Lauterbach L."/>
            <person name="Steele A.D."/>
            <person name="Gui C."/>
            <person name="Meng S."/>
            <person name="Li G."/>
            <person name="Viehrig K."/>
            <person name="Ye F."/>
            <person name="Su P."/>
            <person name="Kiefer A.F."/>
            <person name="Nichols A."/>
            <person name="Cepeda A.J."/>
            <person name="Yan W."/>
            <person name="Fan B."/>
            <person name="Jiang Y."/>
            <person name="Adhikari A."/>
            <person name="Zheng C.-J."/>
            <person name="Schuster L."/>
            <person name="Cowan T.M."/>
            <person name="Smanski M.J."/>
            <person name="Chevrette M.G."/>
            <person name="De Carvalho L.P.S."/>
            <person name="Shen B."/>
        </authorList>
    </citation>
    <scope>NUCLEOTIDE SEQUENCE [LARGE SCALE GENOMIC DNA]</scope>
    <source>
        <strain evidence="2 3">NPDC001615</strain>
    </source>
</reference>
<feature type="region of interest" description="Disordered" evidence="1">
    <location>
        <begin position="36"/>
        <end position="65"/>
    </location>
</feature>
<organism evidence="2 3">
    <name type="scientific">Streptomyces violaceorubidus</name>
    <dbReference type="NCBI Taxonomy" id="284042"/>
    <lineage>
        <taxon>Bacteria</taxon>
        <taxon>Bacillati</taxon>
        <taxon>Actinomycetota</taxon>
        <taxon>Actinomycetes</taxon>
        <taxon>Kitasatosporales</taxon>
        <taxon>Streptomycetaceae</taxon>
        <taxon>Streptomyces</taxon>
    </lineage>
</organism>
<feature type="compositionally biased region" description="Basic residues" evidence="1">
    <location>
        <begin position="39"/>
        <end position="52"/>
    </location>
</feature>
<sequence length="96" mass="9944">MLELDGSGAAPLRDEDPRWIGPIPLIGRLGTGGMGRVCLSRRPRGPVRRRQAARSGGGGTLKNAATGGCVTVSAMSGTGVRNEACDQSAAPRWTRS</sequence>
<dbReference type="Proteomes" id="UP001496720">
    <property type="component" value="Unassembled WGS sequence"/>
</dbReference>
<evidence type="ECO:0000313" key="3">
    <source>
        <dbReference type="Proteomes" id="UP001496720"/>
    </source>
</evidence>
<evidence type="ECO:0000313" key="2">
    <source>
        <dbReference type="EMBL" id="MER6165642.1"/>
    </source>
</evidence>
<dbReference type="EMBL" id="JBEOZY010000011">
    <property type="protein sequence ID" value="MER6165642.1"/>
    <property type="molecule type" value="Genomic_DNA"/>
</dbReference>